<dbReference type="Proteomes" id="UP000823775">
    <property type="component" value="Unassembled WGS sequence"/>
</dbReference>
<dbReference type="EMBL" id="JACEIK010003165">
    <property type="protein sequence ID" value="MCD9640641.1"/>
    <property type="molecule type" value="Genomic_DNA"/>
</dbReference>
<proteinExistence type="predicted"/>
<evidence type="ECO:0000256" key="1">
    <source>
        <dbReference type="SAM" id="MobiDB-lite"/>
    </source>
</evidence>
<sequence length="58" mass="6401">MGATSYGGPLQRKDNCYSETVTTRTTGSRKRVLSEILGGLPHYSKNEQQELRENSPSA</sequence>
<feature type="non-terminal residue" evidence="2">
    <location>
        <position position="58"/>
    </location>
</feature>
<keyword evidence="3" id="KW-1185">Reference proteome</keyword>
<name>A0ABS8V271_DATST</name>
<evidence type="ECO:0000313" key="3">
    <source>
        <dbReference type="Proteomes" id="UP000823775"/>
    </source>
</evidence>
<feature type="compositionally biased region" description="Basic and acidic residues" evidence="1">
    <location>
        <begin position="44"/>
        <end position="58"/>
    </location>
</feature>
<reference evidence="2 3" key="1">
    <citation type="journal article" date="2021" name="BMC Genomics">
        <title>Datura genome reveals duplications of psychoactive alkaloid biosynthetic genes and high mutation rate following tissue culture.</title>
        <authorList>
            <person name="Rajewski A."/>
            <person name="Carter-House D."/>
            <person name="Stajich J."/>
            <person name="Litt A."/>
        </authorList>
    </citation>
    <scope>NUCLEOTIDE SEQUENCE [LARGE SCALE GENOMIC DNA]</scope>
    <source>
        <strain evidence="2">AR-01</strain>
    </source>
</reference>
<feature type="compositionally biased region" description="Polar residues" evidence="1">
    <location>
        <begin position="17"/>
        <end position="26"/>
    </location>
</feature>
<protein>
    <submittedName>
        <fullName evidence="2">Uncharacterized protein</fullName>
    </submittedName>
</protein>
<organism evidence="2 3">
    <name type="scientific">Datura stramonium</name>
    <name type="common">Jimsonweed</name>
    <name type="synonym">Common thornapple</name>
    <dbReference type="NCBI Taxonomy" id="4076"/>
    <lineage>
        <taxon>Eukaryota</taxon>
        <taxon>Viridiplantae</taxon>
        <taxon>Streptophyta</taxon>
        <taxon>Embryophyta</taxon>
        <taxon>Tracheophyta</taxon>
        <taxon>Spermatophyta</taxon>
        <taxon>Magnoliopsida</taxon>
        <taxon>eudicotyledons</taxon>
        <taxon>Gunneridae</taxon>
        <taxon>Pentapetalae</taxon>
        <taxon>asterids</taxon>
        <taxon>lamiids</taxon>
        <taxon>Solanales</taxon>
        <taxon>Solanaceae</taxon>
        <taxon>Solanoideae</taxon>
        <taxon>Datureae</taxon>
        <taxon>Datura</taxon>
    </lineage>
</organism>
<feature type="region of interest" description="Disordered" evidence="1">
    <location>
        <begin position="1"/>
        <end position="58"/>
    </location>
</feature>
<accession>A0ABS8V271</accession>
<evidence type="ECO:0000313" key="2">
    <source>
        <dbReference type="EMBL" id="MCD9640641.1"/>
    </source>
</evidence>
<gene>
    <name evidence="2" type="ORF">HAX54_026049</name>
</gene>
<comment type="caution">
    <text evidence="2">The sequence shown here is derived from an EMBL/GenBank/DDBJ whole genome shotgun (WGS) entry which is preliminary data.</text>
</comment>